<gene>
    <name evidence="1" type="ORF">P7K49_022287</name>
</gene>
<name>A0ABQ9UV12_SAGOE</name>
<dbReference type="EMBL" id="JASSZA010000010">
    <property type="protein sequence ID" value="KAK2100939.1"/>
    <property type="molecule type" value="Genomic_DNA"/>
</dbReference>
<sequence length="85" mass="9261">RPRLPSLLLEPSPTPFPAQRVCVCVHLSVSVYEFVGPTLPCWSPSGRRCIRANAAGSRWARRPGYESAELSTLSDCVYLSESPGA</sequence>
<reference evidence="1 2" key="1">
    <citation type="submission" date="2023-05" db="EMBL/GenBank/DDBJ databases">
        <title>B98-5 Cell Line De Novo Hybrid Assembly: An Optical Mapping Approach.</title>
        <authorList>
            <person name="Kananen K."/>
            <person name="Auerbach J.A."/>
            <person name="Kautto E."/>
            <person name="Blachly J.S."/>
        </authorList>
    </citation>
    <scope>NUCLEOTIDE SEQUENCE [LARGE SCALE GENOMIC DNA]</scope>
    <source>
        <strain evidence="1">B95-8</strain>
        <tissue evidence="1">Cell line</tissue>
    </source>
</reference>
<feature type="non-terminal residue" evidence="1">
    <location>
        <position position="85"/>
    </location>
</feature>
<comment type="caution">
    <text evidence="1">The sequence shown here is derived from an EMBL/GenBank/DDBJ whole genome shotgun (WGS) entry which is preliminary data.</text>
</comment>
<feature type="non-terminal residue" evidence="1">
    <location>
        <position position="1"/>
    </location>
</feature>
<organism evidence="1 2">
    <name type="scientific">Saguinus oedipus</name>
    <name type="common">Cotton-top tamarin</name>
    <name type="synonym">Oedipomidas oedipus</name>
    <dbReference type="NCBI Taxonomy" id="9490"/>
    <lineage>
        <taxon>Eukaryota</taxon>
        <taxon>Metazoa</taxon>
        <taxon>Chordata</taxon>
        <taxon>Craniata</taxon>
        <taxon>Vertebrata</taxon>
        <taxon>Euteleostomi</taxon>
        <taxon>Mammalia</taxon>
        <taxon>Eutheria</taxon>
        <taxon>Euarchontoglires</taxon>
        <taxon>Primates</taxon>
        <taxon>Haplorrhini</taxon>
        <taxon>Platyrrhini</taxon>
        <taxon>Cebidae</taxon>
        <taxon>Callitrichinae</taxon>
        <taxon>Saguinus</taxon>
    </lineage>
</organism>
<dbReference type="Proteomes" id="UP001266305">
    <property type="component" value="Unassembled WGS sequence"/>
</dbReference>
<evidence type="ECO:0000313" key="1">
    <source>
        <dbReference type="EMBL" id="KAK2100939.1"/>
    </source>
</evidence>
<keyword evidence="2" id="KW-1185">Reference proteome</keyword>
<proteinExistence type="predicted"/>
<accession>A0ABQ9UV12</accession>
<evidence type="ECO:0000313" key="2">
    <source>
        <dbReference type="Proteomes" id="UP001266305"/>
    </source>
</evidence>
<protein>
    <submittedName>
        <fullName evidence="1">Uncharacterized protein</fullName>
    </submittedName>
</protein>